<dbReference type="GO" id="GO:0003677">
    <property type="term" value="F:DNA binding"/>
    <property type="evidence" value="ECO:0007669"/>
    <property type="project" value="UniProtKB-KW"/>
</dbReference>
<keyword evidence="3" id="KW-0004">4Fe-4S</keyword>
<sequence>ICKDLDTQVFFPKRGEATAPIKVICSVCPVVKPCLEYAMKSGEKFGVWGGTSERERRRIRGMRSRQSRQGIKLPLSRLMSMCGINVSSLKEEELAPFSGEDDFYR</sequence>
<dbReference type="GO" id="GO:0047134">
    <property type="term" value="F:protein-disulfide reductase [NAD(P)H] activity"/>
    <property type="evidence" value="ECO:0007669"/>
    <property type="project" value="TreeGrafter"/>
</dbReference>
<comment type="cofactor">
    <cofactor evidence="1">
        <name>[4Fe-4S] cluster</name>
        <dbReference type="ChEBI" id="CHEBI:49883"/>
    </cofactor>
</comment>
<keyword evidence="6" id="KW-0411">Iron-sulfur</keyword>
<evidence type="ECO:0000256" key="10">
    <source>
        <dbReference type="ARBA" id="ARBA00023163"/>
    </source>
</evidence>
<dbReference type="Pfam" id="PF02467">
    <property type="entry name" value="Whib"/>
    <property type="match status" value="1"/>
</dbReference>
<keyword evidence="10" id="KW-0804">Transcription</keyword>
<dbReference type="GO" id="GO:0046872">
    <property type="term" value="F:metal ion binding"/>
    <property type="evidence" value="ECO:0007669"/>
    <property type="project" value="UniProtKB-KW"/>
</dbReference>
<dbReference type="EMBL" id="UINC01155930">
    <property type="protein sequence ID" value="SVD52064.1"/>
    <property type="molecule type" value="Genomic_DNA"/>
</dbReference>
<dbReference type="GO" id="GO:0045454">
    <property type="term" value="P:cell redox homeostasis"/>
    <property type="evidence" value="ECO:0007669"/>
    <property type="project" value="TreeGrafter"/>
</dbReference>
<keyword evidence="5" id="KW-0408">Iron</keyword>
<dbReference type="InterPro" id="IPR034768">
    <property type="entry name" value="4FE4S_WBL"/>
</dbReference>
<keyword evidence="9" id="KW-1015">Disulfide bond</keyword>
<gene>
    <name evidence="12" type="ORF">METZ01_LOCUS404918</name>
</gene>
<evidence type="ECO:0000256" key="1">
    <source>
        <dbReference type="ARBA" id="ARBA00001966"/>
    </source>
</evidence>
<keyword evidence="7" id="KW-0805">Transcription regulation</keyword>
<protein>
    <recommendedName>
        <fullName evidence="11">4Fe-4S Wbl-type domain-containing protein</fullName>
    </recommendedName>
</protein>
<evidence type="ECO:0000313" key="12">
    <source>
        <dbReference type="EMBL" id="SVD52064.1"/>
    </source>
</evidence>
<evidence type="ECO:0000256" key="7">
    <source>
        <dbReference type="ARBA" id="ARBA00023015"/>
    </source>
</evidence>
<evidence type="ECO:0000256" key="3">
    <source>
        <dbReference type="ARBA" id="ARBA00022485"/>
    </source>
</evidence>
<accession>A0A382W063</accession>
<evidence type="ECO:0000256" key="8">
    <source>
        <dbReference type="ARBA" id="ARBA00023125"/>
    </source>
</evidence>
<comment type="similarity">
    <text evidence="2">Belongs to the WhiB family.</text>
</comment>
<dbReference type="HAMAP" id="MF_01479">
    <property type="entry name" value="WhiB"/>
    <property type="match status" value="1"/>
</dbReference>
<dbReference type="GO" id="GO:0045892">
    <property type="term" value="P:negative regulation of DNA-templated transcription"/>
    <property type="evidence" value="ECO:0007669"/>
    <property type="project" value="TreeGrafter"/>
</dbReference>
<feature type="domain" description="4Fe-4S Wbl-type" evidence="11">
    <location>
        <begin position="1"/>
        <end position="58"/>
    </location>
</feature>
<evidence type="ECO:0000256" key="4">
    <source>
        <dbReference type="ARBA" id="ARBA00022723"/>
    </source>
</evidence>
<name>A0A382W063_9ZZZZ</name>
<dbReference type="AlphaFoldDB" id="A0A382W063"/>
<proteinExistence type="inferred from homology"/>
<reference evidence="12" key="1">
    <citation type="submission" date="2018-05" db="EMBL/GenBank/DDBJ databases">
        <authorList>
            <person name="Lanie J.A."/>
            <person name="Ng W.-L."/>
            <person name="Kazmierczak K.M."/>
            <person name="Andrzejewski T.M."/>
            <person name="Davidsen T.M."/>
            <person name="Wayne K.J."/>
            <person name="Tettelin H."/>
            <person name="Glass J.I."/>
            <person name="Rusch D."/>
            <person name="Podicherti R."/>
            <person name="Tsui H.-C.T."/>
            <person name="Winkler M.E."/>
        </authorList>
    </citation>
    <scope>NUCLEOTIDE SEQUENCE</scope>
</reference>
<keyword evidence="4" id="KW-0479">Metal-binding</keyword>
<dbReference type="GO" id="GO:0051539">
    <property type="term" value="F:4 iron, 4 sulfur cluster binding"/>
    <property type="evidence" value="ECO:0007669"/>
    <property type="project" value="UniProtKB-KW"/>
</dbReference>
<dbReference type="PANTHER" id="PTHR38839">
    <property type="entry name" value="TRANSCRIPTIONAL REGULATOR WHID-RELATED"/>
    <property type="match status" value="1"/>
</dbReference>
<feature type="non-terminal residue" evidence="12">
    <location>
        <position position="1"/>
    </location>
</feature>
<dbReference type="PROSITE" id="PS51674">
    <property type="entry name" value="4FE4S_WBL"/>
    <property type="match status" value="1"/>
</dbReference>
<evidence type="ECO:0000256" key="9">
    <source>
        <dbReference type="ARBA" id="ARBA00023157"/>
    </source>
</evidence>
<dbReference type="InterPro" id="IPR003482">
    <property type="entry name" value="Whib"/>
</dbReference>
<evidence type="ECO:0000256" key="2">
    <source>
        <dbReference type="ARBA" id="ARBA00006597"/>
    </source>
</evidence>
<evidence type="ECO:0000259" key="11">
    <source>
        <dbReference type="PROSITE" id="PS51674"/>
    </source>
</evidence>
<organism evidence="12">
    <name type="scientific">marine metagenome</name>
    <dbReference type="NCBI Taxonomy" id="408172"/>
    <lineage>
        <taxon>unclassified sequences</taxon>
        <taxon>metagenomes</taxon>
        <taxon>ecological metagenomes</taxon>
    </lineage>
</organism>
<evidence type="ECO:0000256" key="5">
    <source>
        <dbReference type="ARBA" id="ARBA00023004"/>
    </source>
</evidence>
<evidence type="ECO:0000256" key="6">
    <source>
        <dbReference type="ARBA" id="ARBA00023014"/>
    </source>
</evidence>
<keyword evidence="8" id="KW-0238">DNA-binding</keyword>